<protein>
    <submittedName>
        <fullName evidence="1">Sterile alpha motif domain-containing protein 3-like</fullName>
    </submittedName>
</protein>
<evidence type="ECO:0000313" key="1">
    <source>
        <dbReference type="EMBL" id="KAG9277576.1"/>
    </source>
</evidence>
<sequence>MKVLPRKGGVAGQKIKNIFADVDKNDAIETRRACVLKALIVYLNEDPENLIREYLDVAEFECRLTGGTNLGVFLLESLSHFQ</sequence>
<gene>
    <name evidence="1" type="ORF">AMEX_G7592</name>
</gene>
<dbReference type="AlphaFoldDB" id="A0A8T2M7I3"/>
<proteinExistence type="predicted"/>
<name>A0A8T2M7I3_ASTMX</name>
<dbReference type="Proteomes" id="UP000752171">
    <property type="component" value="Unassembled WGS sequence"/>
</dbReference>
<organism evidence="1 2">
    <name type="scientific">Astyanax mexicanus</name>
    <name type="common">Blind cave fish</name>
    <name type="synonym">Astyanax fasciatus mexicanus</name>
    <dbReference type="NCBI Taxonomy" id="7994"/>
    <lineage>
        <taxon>Eukaryota</taxon>
        <taxon>Metazoa</taxon>
        <taxon>Chordata</taxon>
        <taxon>Craniata</taxon>
        <taxon>Vertebrata</taxon>
        <taxon>Euteleostomi</taxon>
        <taxon>Actinopterygii</taxon>
        <taxon>Neopterygii</taxon>
        <taxon>Teleostei</taxon>
        <taxon>Ostariophysi</taxon>
        <taxon>Characiformes</taxon>
        <taxon>Characoidei</taxon>
        <taxon>Acestrorhamphidae</taxon>
        <taxon>Acestrorhamphinae</taxon>
        <taxon>Astyanax</taxon>
    </lineage>
</organism>
<reference evidence="1 2" key="1">
    <citation type="submission" date="2021-07" db="EMBL/GenBank/DDBJ databases">
        <authorList>
            <person name="Imarazene B."/>
            <person name="Zahm M."/>
            <person name="Klopp C."/>
            <person name="Cabau C."/>
            <person name="Beille S."/>
            <person name="Jouanno E."/>
            <person name="Castinel A."/>
            <person name="Lluch J."/>
            <person name="Gil L."/>
            <person name="Kuchtly C."/>
            <person name="Lopez Roques C."/>
            <person name="Donnadieu C."/>
            <person name="Parrinello H."/>
            <person name="Journot L."/>
            <person name="Du K."/>
            <person name="Schartl M."/>
            <person name="Retaux S."/>
            <person name="Guiguen Y."/>
        </authorList>
    </citation>
    <scope>NUCLEOTIDE SEQUENCE [LARGE SCALE GENOMIC DNA]</scope>
    <source>
        <strain evidence="1">Pach_M1</strain>
        <tissue evidence="1">Testis</tissue>
    </source>
</reference>
<dbReference type="EMBL" id="JAICCE010000005">
    <property type="protein sequence ID" value="KAG9277576.1"/>
    <property type="molecule type" value="Genomic_DNA"/>
</dbReference>
<accession>A0A8T2M7I3</accession>
<evidence type="ECO:0000313" key="2">
    <source>
        <dbReference type="Proteomes" id="UP000752171"/>
    </source>
</evidence>
<comment type="caution">
    <text evidence="1">The sequence shown here is derived from an EMBL/GenBank/DDBJ whole genome shotgun (WGS) entry which is preliminary data.</text>
</comment>